<keyword evidence="3" id="KW-1185">Reference proteome</keyword>
<evidence type="ECO:0000313" key="2">
    <source>
        <dbReference type="EMBL" id="RKF60211.1"/>
    </source>
</evidence>
<accession>A0A420HRZ7</accession>
<sequence length="53" mass="5629">MPSSIHTSVNRLLESSSEPNSTETSTSLQCQRIIQPNSAILTAIKADSSVPSN</sequence>
<organism evidence="2 3">
    <name type="scientific">Erysiphe neolycopersici</name>
    <dbReference type="NCBI Taxonomy" id="212602"/>
    <lineage>
        <taxon>Eukaryota</taxon>
        <taxon>Fungi</taxon>
        <taxon>Dikarya</taxon>
        <taxon>Ascomycota</taxon>
        <taxon>Pezizomycotina</taxon>
        <taxon>Leotiomycetes</taxon>
        <taxon>Erysiphales</taxon>
        <taxon>Erysiphaceae</taxon>
        <taxon>Erysiphe</taxon>
    </lineage>
</organism>
<feature type="compositionally biased region" description="Low complexity" evidence="1">
    <location>
        <begin position="12"/>
        <end position="28"/>
    </location>
</feature>
<dbReference type="Proteomes" id="UP000286134">
    <property type="component" value="Unassembled WGS sequence"/>
</dbReference>
<feature type="compositionally biased region" description="Polar residues" evidence="1">
    <location>
        <begin position="1"/>
        <end position="10"/>
    </location>
</feature>
<gene>
    <name evidence="2" type="ORF">OnM2_053034</name>
</gene>
<name>A0A420HRZ7_9PEZI</name>
<evidence type="ECO:0000313" key="3">
    <source>
        <dbReference type="Proteomes" id="UP000286134"/>
    </source>
</evidence>
<dbReference type="AlphaFoldDB" id="A0A420HRZ7"/>
<evidence type="ECO:0000256" key="1">
    <source>
        <dbReference type="SAM" id="MobiDB-lite"/>
    </source>
</evidence>
<dbReference type="EMBL" id="MCFK01005326">
    <property type="protein sequence ID" value="RKF60211.1"/>
    <property type="molecule type" value="Genomic_DNA"/>
</dbReference>
<comment type="caution">
    <text evidence="2">The sequence shown here is derived from an EMBL/GenBank/DDBJ whole genome shotgun (WGS) entry which is preliminary data.</text>
</comment>
<reference evidence="2 3" key="1">
    <citation type="journal article" date="2018" name="BMC Genomics">
        <title>Comparative genome analyses reveal sequence features reflecting distinct modes of host-adaptation between dicot and monocot powdery mildew.</title>
        <authorList>
            <person name="Wu Y."/>
            <person name="Ma X."/>
            <person name="Pan Z."/>
            <person name="Kale S.D."/>
            <person name="Song Y."/>
            <person name="King H."/>
            <person name="Zhang Q."/>
            <person name="Presley C."/>
            <person name="Deng X."/>
            <person name="Wei C.I."/>
            <person name="Xiao S."/>
        </authorList>
    </citation>
    <scope>NUCLEOTIDE SEQUENCE [LARGE SCALE GENOMIC DNA]</scope>
    <source>
        <strain evidence="2">UMSG2</strain>
    </source>
</reference>
<feature type="non-terminal residue" evidence="2">
    <location>
        <position position="53"/>
    </location>
</feature>
<protein>
    <submittedName>
        <fullName evidence="2">Uncharacterized protein</fullName>
    </submittedName>
</protein>
<proteinExistence type="predicted"/>
<feature type="region of interest" description="Disordered" evidence="1">
    <location>
        <begin position="1"/>
        <end position="30"/>
    </location>
</feature>